<evidence type="ECO:0000256" key="3">
    <source>
        <dbReference type="ARBA" id="ARBA00022692"/>
    </source>
</evidence>
<keyword evidence="5 8" id="KW-0472">Membrane</keyword>
<dbReference type="Gene3D" id="1.10.10.1180">
    <property type="entry name" value="MAN1, winged-helix domain"/>
    <property type="match status" value="1"/>
</dbReference>
<sequence>MTLTDQQLRQELINYGETVPPITQRNREQLRARLEILRSQTRTRSHASPSRSQTTASPSRSQAAASPSRTTRTSAAAVSASPSRTQVAASPSRTTRATASPSHSLATSSPSRTRTSATTPTGESRRTTRSQQPSNLIELSDSETDSSTGVLMSRSLRAGQTTPNLQTRSIALRRQTDSPTTISSISDTGASANITDDVEQSIARHRREIKQLLDSARDRNRATDTSISSHSVEQQERKGTPIRSSSKSRTHQQPLKINDDDDDDDEDKTDKVKRSPKSDKDEQKKSPSFKHIRRPIQSFWGKNLDLIKNIFKFLIVSSLLIGAAIFLLRNYDEFFIPNKAINCSVKNATQCEEMAPVITAVRKQLQIRTGEVDCGFRNKTDILVTRPEIERYLNEKGLKFNLGNEERWKALVTYILDKPLKDILVWNERNQETKNIAAAKKLSTPEALRALTCRVRQDASKTFRNLILLILGSTGLLTLAWYLQKQSKTHEENERTYHNLLEKAKKLVEEQYEKHIQDPNAQPWLAISHIREKLISKEDQDKLKNIWERVKKQITKEYSRISSETQEINGESSDVWRWLKSSPKKNKSEPLKSSNEESNGFMTSEVGLTECLKLRNCFRSDNYADDEEIDHVIESIRNRCASIERIEHIGIHSVFVYLKFSSKEAAGKAYDLLNNWKYENRTINVKYIRLNRYHEHFPDARNASPKK</sequence>
<dbReference type="InterPro" id="IPR052277">
    <property type="entry name" value="INM_ESCRT-Associated"/>
</dbReference>
<name>A0A813N9U4_9BILA</name>
<reference evidence="10" key="1">
    <citation type="submission" date="2021-02" db="EMBL/GenBank/DDBJ databases">
        <authorList>
            <person name="Nowell W R."/>
        </authorList>
    </citation>
    <scope>NUCLEOTIDE SEQUENCE</scope>
</reference>
<dbReference type="GO" id="GO:0030514">
    <property type="term" value="P:negative regulation of BMP signaling pathway"/>
    <property type="evidence" value="ECO:0007669"/>
    <property type="project" value="TreeGrafter"/>
</dbReference>
<dbReference type="InterPro" id="IPR035979">
    <property type="entry name" value="RBD_domain_sf"/>
</dbReference>
<organism evidence="10 11">
    <name type="scientific">Rotaria sordida</name>
    <dbReference type="NCBI Taxonomy" id="392033"/>
    <lineage>
        <taxon>Eukaryota</taxon>
        <taxon>Metazoa</taxon>
        <taxon>Spiralia</taxon>
        <taxon>Gnathifera</taxon>
        <taxon>Rotifera</taxon>
        <taxon>Eurotatoria</taxon>
        <taxon>Bdelloidea</taxon>
        <taxon>Philodinida</taxon>
        <taxon>Philodinidae</taxon>
        <taxon>Rotaria</taxon>
    </lineage>
</organism>
<comment type="subcellular location">
    <subcellularLocation>
        <location evidence="1">Nucleus inner membrane</location>
        <topology evidence="1">Multi-pass membrane protein</topology>
    </subcellularLocation>
</comment>
<dbReference type="GO" id="GO:0031490">
    <property type="term" value="F:chromatin DNA binding"/>
    <property type="evidence" value="ECO:0007669"/>
    <property type="project" value="TreeGrafter"/>
</dbReference>
<evidence type="ECO:0000313" key="11">
    <source>
        <dbReference type="Proteomes" id="UP000663870"/>
    </source>
</evidence>
<feature type="compositionally biased region" description="Low complexity" evidence="7">
    <location>
        <begin position="177"/>
        <end position="188"/>
    </location>
</feature>
<keyword evidence="11" id="KW-1185">Reference proteome</keyword>
<feature type="compositionally biased region" description="Basic and acidic residues" evidence="7">
    <location>
        <begin position="212"/>
        <end position="222"/>
    </location>
</feature>
<gene>
    <name evidence="10" type="ORF">JXQ802_LOCUS546</name>
</gene>
<dbReference type="PROSITE" id="PS50954">
    <property type="entry name" value="LEM"/>
    <property type="match status" value="1"/>
</dbReference>
<evidence type="ECO:0000313" key="10">
    <source>
        <dbReference type="EMBL" id="CAF0731705.1"/>
    </source>
</evidence>
<evidence type="ECO:0000256" key="6">
    <source>
        <dbReference type="ARBA" id="ARBA00023242"/>
    </source>
</evidence>
<keyword evidence="6" id="KW-0539">Nucleus</keyword>
<feature type="transmembrane region" description="Helical" evidence="8">
    <location>
        <begin position="310"/>
        <end position="328"/>
    </location>
</feature>
<feature type="compositionally biased region" description="Polar residues" evidence="7">
    <location>
        <begin position="223"/>
        <end position="232"/>
    </location>
</feature>
<keyword evidence="4 8" id="KW-1133">Transmembrane helix</keyword>
<feature type="compositionally biased region" description="Low complexity" evidence="7">
    <location>
        <begin position="47"/>
        <end position="121"/>
    </location>
</feature>
<dbReference type="InterPro" id="IPR012677">
    <property type="entry name" value="Nucleotide-bd_a/b_plait_sf"/>
</dbReference>
<dbReference type="InterPro" id="IPR041885">
    <property type="entry name" value="MAN1_winged_helix_dom"/>
</dbReference>
<dbReference type="GO" id="GO:0006998">
    <property type="term" value="P:nuclear envelope organization"/>
    <property type="evidence" value="ECO:0007669"/>
    <property type="project" value="TreeGrafter"/>
</dbReference>
<feature type="compositionally biased region" description="Polar residues" evidence="7">
    <location>
        <begin position="242"/>
        <end position="255"/>
    </location>
</feature>
<feature type="compositionally biased region" description="Basic and acidic residues" evidence="7">
    <location>
        <begin position="268"/>
        <end position="285"/>
    </location>
</feature>
<dbReference type="EMBL" id="CAJNOL010000006">
    <property type="protein sequence ID" value="CAF0731705.1"/>
    <property type="molecule type" value="Genomic_DNA"/>
</dbReference>
<proteinExistence type="predicted"/>
<dbReference type="SUPFAM" id="SSF63451">
    <property type="entry name" value="LEM domain"/>
    <property type="match status" value="1"/>
</dbReference>
<comment type="caution">
    <text evidence="10">The sequence shown here is derived from an EMBL/GenBank/DDBJ whole genome shotgun (WGS) entry which is preliminary data.</text>
</comment>
<evidence type="ECO:0000256" key="4">
    <source>
        <dbReference type="ARBA" id="ARBA00022989"/>
    </source>
</evidence>
<protein>
    <recommendedName>
        <fullName evidence="9">LEM domain-containing protein</fullName>
    </recommendedName>
</protein>
<dbReference type="Gene3D" id="3.30.70.330">
    <property type="match status" value="1"/>
</dbReference>
<evidence type="ECO:0000256" key="5">
    <source>
        <dbReference type="ARBA" id="ARBA00023136"/>
    </source>
</evidence>
<dbReference type="GO" id="GO:0005637">
    <property type="term" value="C:nuclear inner membrane"/>
    <property type="evidence" value="ECO:0007669"/>
    <property type="project" value="UniProtKB-SubCell"/>
</dbReference>
<dbReference type="SUPFAM" id="SSF54928">
    <property type="entry name" value="RNA-binding domain, RBD"/>
    <property type="match status" value="1"/>
</dbReference>
<dbReference type="InterPro" id="IPR011015">
    <property type="entry name" value="LEM/LEM-like_dom_sf"/>
</dbReference>
<feature type="transmembrane region" description="Helical" evidence="8">
    <location>
        <begin position="466"/>
        <end position="483"/>
    </location>
</feature>
<accession>A0A813N9U4</accession>
<evidence type="ECO:0000256" key="2">
    <source>
        <dbReference type="ARBA" id="ARBA00022553"/>
    </source>
</evidence>
<dbReference type="Proteomes" id="UP000663870">
    <property type="component" value="Unassembled WGS sequence"/>
</dbReference>
<dbReference type="AlphaFoldDB" id="A0A813N9U4"/>
<feature type="region of interest" description="Disordered" evidence="7">
    <location>
        <begin position="212"/>
        <end position="288"/>
    </location>
</feature>
<dbReference type="Pfam" id="PF09402">
    <property type="entry name" value="MSC"/>
    <property type="match status" value="1"/>
</dbReference>
<dbReference type="Gene3D" id="1.10.720.40">
    <property type="match status" value="1"/>
</dbReference>
<feature type="domain" description="LEM" evidence="9">
    <location>
        <begin position="1"/>
        <end position="41"/>
    </location>
</feature>
<evidence type="ECO:0000256" key="1">
    <source>
        <dbReference type="ARBA" id="ARBA00004473"/>
    </source>
</evidence>
<feature type="region of interest" description="Disordered" evidence="7">
    <location>
        <begin position="38"/>
        <end position="189"/>
    </location>
</feature>
<dbReference type="PANTHER" id="PTHR13428:SF12">
    <property type="entry name" value="INNER NUCLEAR MEMBRANE PROTEIN MAN1"/>
    <property type="match status" value="1"/>
</dbReference>
<keyword evidence="2" id="KW-0597">Phosphoprotein</keyword>
<feature type="compositionally biased region" description="Polar residues" evidence="7">
    <location>
        <begin position="158"/>
        <end position="169"/>
    </location>
</feature>
<dbReference type="InterPro" id="IPR018996">
    <property type="entry name" value="Man1/Src1-like_C"/>
</dbReference>
<dbReference type="InterPro" id="IPR003887">
    <property type="entry name" value="LEM_dom"/>
</dbReference>
<keyword evidence="3 8" id="KW-0812">Transmembrane</keyword>
<evidence type="ECO:0000256" key="8">
    <source>
        <dbReference type="SAM" id="Phobius"/>
    </source>
</evidence>
<dbReference type="PANTHER" id="PTHR13428">
    <property type="entry name" value="INNER NUCLEAR MEMBRANE PROTEIN MAN1 LEM DOMAIN CONTAINING PROTEIN"/>
    <property type="match status" value="1"/>
</dbReference>
<evidence type="ECO:0000259" key="9">
    <source>
        <dbReference type="PROSITE" id="PS50954"/>
    </source>
</evidence>
<dbReference type="CDD" id="cd12934">
    <property type="entry name" value="LEM"/>
    <property type="match status" value="1"/>
</dbReference>
<evidence type="ECO:0000256" key="7">
    <source>
        <dbReference type="SAM" id="MobiDB-lite"/>
    </source>
</evidence>